<gene>
    <name evidence="8" type="ORF">IAB28_09225</name>
</gene>
<evidence type="ECO:0000259" key="7">
    <source>
        <dbReference type="Pfam" id="PF04024"/>
    </source>
</evidence>
<dbReference type="GO" id="GO:0005886">
    <property type="term" value="C:plasma membrane"/>
    <property type="evidence" value="ECO:0007669"/>
    <property type="project" value="UniProtKB-SubCell"/>
</dbReference>
<keyword evidence="4 6" id="KW-1133">Transmembrane helix</keyword>
<reference evidence="8" key="1">
    <citation type="submission" date="2020-10" db="EMBL/GenBank/DDBJ databases">
        <authorList>
            <person name="Gilroy R."/>
        </authorList>
    </citation>
    <scope>NUCLEOTIDE SEQUENCE</scope>
    <source>
        <strain evidence="8">CHK180-2868</strain>
    </source>
</reference>
<evidence type="ECO:0000256" key="5">
    <source>
        <dbReference type="ARBA" id="ARBA00023136"/>
    </source>
</evidence>
<name>A0A9D1A5J9_9FIRM</name>
<evidence type="ECO:0000256" key="6">
    <source>
        <dbReference type="SAM" id="Phobius"/>
    </source>
</evidence>
<dbReference type="InterPro" id="IPR007168">
    <property type="entry name" value="Phageshock_PspC_N"/>
</dbReference>
<keyword evidence="3 6" id="KW-0812">Transmembrane</keyword>
<comment type="caution">
    <text evidence="8">The sequence shown here is derived from an EMBL/GenBank/DDBJ whole genome shotgun (WGS) entry which is preliminary data.</text>
</comment>
<dbReference type="Proteomes" id="UP000824250">
    <property type="component" value="Unassembled WGS sequence"/>
</dbReference>
<sequence length="65" mass="7153">MEVRRLYRSSADRMLLGVCGGIGEYLNVDPTIVRLLWAILVFWGGIGLLAYLVAAIIIPGEPNVH</sequence>
<evidence type="ECO:0000313" key="9">
    <source>
        <dbReference type="Proteomes" id="UP000824250"/>
    </source>
</evidence>
<feature type="domain" description="Phage shock protein PspC N-terminal" evidence="7">
    <location>
        <begin position="4"/>
        <end position="60"/>
    </location>
</feature>
<dbReference type="PANTHER" id="PTHR33885:SF3">
    <property type="entry name" value="PHAGE SHOCK PROTEIN C"/>
    <property type="match status" value="1"/>
</dbReference>
<dbReference type="Pfam" id="PF04024">
    <property type="entry name" value="PspC"/>
    <property type="match status" value="1"/>
</dbReference>
<protein>
    <submittedName>
        <fullName evidence="8">PspC domain-containing protein</fullName>
    </submittedName>
</protein>
<dbReference type="AlphaFoldDB" id="A0A9D1A5J9"/>
<evidence type="ECO:0000256" key="4">
    <source>
        <dbReference type="ARBA" id="ARBA00022989"/>
    </source>
</evidence>
<accession>A0A9D1A5J9</accession>
<dbReference type="PANTHER" id="PTHR33885">
    <property type="entry name" value="PHAGE SHOCK PROTEIN C"/>
    <property type="match status" value="1"/>
</dbReference>
<evidence type="ECO:0000256" key="1">
    <source>
        <dbReference type="ARBA" id="ARBA00004162"/>
    </source>
</evidence>
<keyword evidence="5 6" id="KW-0472">Membrane</keyword>
<proteinExistence type="predicted"/>
<evidence type="ECO:0000256" key="2">
    <source>
        <dbReference type="ARBA" id="ARBA00022475"/>
    </source>
</evidence>
<keyword evidence="2" id="KW-1003">Cell membrane</keyword>
<evidence type="ECO:0000313" key="8">
    <source>
        <dbReference type="EMBL" id="HIR06129.1"/>
    </source>
</evidence>
<organism evidence="8 9">
    <name type="scientific">Candidatus Copromonas faecavium</name>
    <name type="common">nom. illeg.</name>
    <dbReference type="NCBI Taxonomy" id="2840740"/>
    <lineage>
        <taxon>Bacteria</taxon>
        <taxon>Bacillati</taxon>
        <taxon>Bacillota</taxon>
        <taxon>Clostridia</taxon>
        <taxon>Lachnospirales</taxon>
        <taxon>Lachnospiraceae</taxon>
        <taxon>Candidatus Copromonas (nom. illeg.)</taxon>
    </lineage>
</organism>
<feature type="transmembrane region" description="Helical" evidence="6">
    <location>
        <begin position="35"/>
        <end position="58"/>
    </location>
</feature>
<reference evidence="8" key="2">
    <citation type="journal article" date="2021" name="PeerJ">
        <title>Extensive microbial diversity within the chicken gut microbiome revealed by metagenomics and culture.</title>
        <authorList>
            <person name="Gilroy R."/>
            <person name="Ravi A."/>
            <person name="Getino M."/>
            <person name="Pursley I."/>
            <person name="Horton D.L."/>
            <person name="Alikhan N.F."/>
            <person name="Baker D."/>
            <person name="Gharbi K."/>
            <person name="Hall N."/>
            <person name="Watson M."/>
            <person name="Adriaenssens E.M."/>
            <person name="Foster-Nyarko E."/>
            <person name="Jarju S."/>
            <person name="Secka A."/>
            <person name="Antonio M."/>
            <person name="Oren A."/>
            <person name="Chaudhuri R.R."/>
            <person name="La Ragione R."/>
            <person name="Hildebrand F."/>
            <person name="Pallen M.J."/>
        </authorList>
    </citation>
    <scope>NUCLEOTIDE SEQUENCE</scope>
    <source>
        <strain evidence="8">CHK180-2868</strain>
    </source>
</reference>
<evidence type="ECO:0000256" key="3">
    <source>
        <dbReference type="ARBA" id="ARBA00022692"/>
    </source>
</evidence>
<dbReference type="EMBL" id="DVGC01000053">
    <property type="protein sequence ID" value="HIR06129.1"/>
    <property type="molecule type" value="Genomic_DNA"/>
</dbReference>
<comment type="subcellular location">
    <subcellularLocation>
        <location evidence="1">Cell membrane</location>
        <topology evidence="1">Single-pass membrane protein</topology>
    </subcellularLocation>
</comment>
<dbReference type="InterPro" id="IPR052027">
    <property type="entry name" value="PspC"/>
</dbReference>